<organism evidence="2 3">
    <name type="scientific">Kribbella koreensis</name>
    <dbReference type="NCBI Taxonomy" id="57909"/>
    <lineage>
        <taxon>Bacteria</taxon>
        <taxon>Bacillati</taxon>
        <taxon>Actinomycetota</taxon>
        <taxon>Actinomycetes</taxon>
        <taxon>Propionibacteriales</taxon>
        <taxon>Kribbellaceae</taxon>
        <taxon>Kribbella</taxon>
    </lineage>
</organism>
<keyword evidence="1" id="KW-0812">Transmembrane</keyword>
<gene>
    <name evidence="2" type="ORF">GCM10009554_73950</name>
</gene>
<keyword evidence="1" id="KW-0472">Membrane</keyword>
<accession>A0ABP4C2J2</accession>
<evidence type="ECO:0000256" key="1">
    <source>
        <dbReference type="SAM" id="Phobius"/>
    </source>
</evidence>
<feature type="transmembrane region" description="Helical" evidence="1">
    <location>
        <begin position="231"/>
        <end position="253"/>
    </location>
</feature>
<keyword evidence="3" id="KW-1185">Reference proteome</keyword>
<feature type="transmembrane region" description="Helical" evidence="1">
    <location>
        <begin position="53"/>
        <end position="78"/>
    </location>
</feature>
<feature type="transmembrane region" description="Helical" evidence="1">
    <location>
        <begin position="98"/>
        <end position="119"/>
    </location>
</feature>
<comment type="caution">
    <text evidence="2">The sequence shown here is derived from an EMBL/GenBank/DDBJ whole genome shotgun (WGS) entry which is preliminary data.</text>
</comment>
<reference evidence="3" key="1">
    <citation type="journal article" date="2019" name="Int. J. Syst. Evol. Microbiol.">
        <title>The Global Catalogue of Microorganisms (GCM) 10K type strain sequencing project: providing services to taxonomists for standard genome sequencing and annotation.</title>
        <authorList>
            <consortium name="The Broad Institute Genomics Platform"/>
            <consortium name="The Broad Institute Genome Sequencing Center for Infectious Disease"/>
            <person name="Wu L."/>
            <person name="Ma J."/>
        </authorList>
    </citation>
    <scope>NUCLEOTIDE SEQUENCE [LARGE SCALE GENOMIC DNA]</scope>
    <source>
        <strain evidence="3">JCM 10977</strain>
    </source>
</reference>
<evidence type="ECO:0000313" key="3">
    <source>
        <dbReference type="Proteomes" id="UP001500542"/>
    </source>
</evidence>
<protein>
    <submittedName>
        <fullName evidence="2">Uncharacterized protein</fullName>
    </submittedName>
</protein>
<dbReference type="Proteomes" id="UP001500542">
    <property type="component" value="Unassembled WGS sequence"/>
</dbReference>
<sequence length="300" mass="32464">MLVLIGIVGALFDDRQLLGHPIWMKPLKFSISFAAYCVTLAWFLSLQTKARRLGWWMGTFVALGIAAELAIIVGQVAVRGRQLHFNQSTPTDTLFHDLMATTIYVVYIAVFVIAVQLLFDKPGDKALRWSIRLALGTTLVGMLLGSLMFRATPAQERAIAATGREDFFGAHSVGVEDGGPGMPITGWSTQGGDLRIGHFLGIHSLQLIPLVALGLILLARRFPVLRPEGPRTALVWIAAAAYAGLVWLTIWQAQRGESLVHPGQSTLLAAGSLLTATTVASLAVLVRARRTTLASASFRK</sequence>
<feature type="transmembrane region" description="Helical" evidence="1">
    <location>
        <begin position="131"/>
        <end position="149"/>
    </location>
</feature>
<evidence type="ECO:0000313" key="2">
    <source>
        <dbReference type="EMBL" id="GAA0959785.1"/>
    </source>
</evidence>
<feature type="transmembrane region" description="Helical" evidence="1">
    <location>
        <begin position="265"/>
        <end position="286"/>
    </location>
</feature>
<feature type="transmembrane region" description="Helical" evidence="1">
    <location>
        <begin position="29"/>
        <end position="46"/>
    </location>
</feature>
<feature type="transmembrane region" description="Helical" evidence="1">
    <location>
        <begin position="196"/>
        <end position="219"/>
    </location>
</feature>
<keyword evidence="1" id="KW-1133">Transmembrane helix</keyword>
<proteinExistence type="predicted"/>
<dbReference type="EMBL" id="BAAAHK010000021">
    <property type="protein sequence ID" value="GAA0959785.1"/>
    <property type="molecule type" value="Genomic_DNA"/>
</dbReference>
<name>A0ABP4C2J2_9ACTN</name>